<dbReference type="EMBL" id="WJYA01000009">
    <property type="protein sequence ID" value="MTE28193.1"/>
    <property type="molecule type" value="Genomic_DNA"/>
</dbReference>
<dbReference type="Pfam" id="PF07676">
    <property type="entry name" value="PD40"/>
    <property type="match status" value="3"/>
</dbReference>
<comment type="caution">
    <text evidence="1">The sequence shown here is derived from an EMBL/GenBank/DDBJ whole genome shotgun (WGS) entry which is preliminary data.</text>
</comment>
<dbReference type="SUPFAM" id="SSF49478">
    <property type="entry name" value="Cna protein B-type domain"/>
    <property type="match status" value="1"/>
</dbReference>
<keyword evidence="2" id="KW-1185">Reference proteome</keyword>
<dbReference type="InterPro" id="IPR013783">
    <property type="entry name" value="Ig-like_fold"/>
</dbReference>
<evidence type="ECO:0000313" key="2">
    <source>
        <dbReference type="Proteomes" id="UP000447545"/>
    </source>
</evidence>
<dbReference type="RefSeq" id="WP_155090196.1">
    <property type="nucleotide sequence ID" value="NZ_OZ260095.1"/>
</dbReference>
<dbReference type="Proteomes" id="UP000447545">
    <property type="component" value="Unassembled WGS sequence"/>
</dbReference>
<sequence>MKSTIHVLLSALMICTYSSLDTTDPAKDSVDDRNKSGYTYTVNISKINSKYSEIACTTFRNKLVLVSSKKIGGLGNGVDPVTNEPFTDLFCTDIEAYGKLSQPLLFSRILNTKANEGQVAFSPDEHTIYYTRSTRTNSLNYKLFKAELEKDSYGNWINEMELSISSDDYSIENPHVSSDGKHLYFSSNMSSGFGGFDIYKAEIKVDGSLGHPENLGSTINTSEDEKYPHTSKDGTELFFSSKGHNSIGGYDIFISTVTNADYKIPRNLGYAVNSEKDEVAFIFIDHKKGVFSSNKDNENNAFNLYRFQSRAIYQELNGIVITEDDRILPNATVVLLNGEGQEIERQVTSNDATYSFKIKAFEDYQLKVVKDGYKDYSLKFQSEESQFKAILKLSSKVSYNQK</sequence>
<proteinExistence type="predicted"/>
<dbReference type="InterPro" id="IPR011042">
    <property type="entry name" value="6-blade_b-propeller_TolB-like"/>
</dbReference>
<evidence type="ECO:0008006" key="3">
    <source>
        <dbReference type="Google" id="ProtNLM"/>
    </source>
</evidence>
<accession>A0A7K1GGE9</accession>
<reference evidence="1 2" key="1">
    <citation type="submission" date="2019-11" db="EMBL/GenBank/DDBJ databases">
        <title>Winogradskyella ouciana sp. nov., isolated from the hadal seawater of the Mariana Trench.</title>
        <authorList>
            <person name="Liu R."/>
        </authorList>
    </citation>
    <scope>NUCLEOTIDE SEQUENCE [LARGE SCALE GENOMIC DNA]</scope>
    <source>
        <strain evidence="1 2">ZXX205</strain>
    </source>
</reference>
<dbReference type="SUPFAM" id="SSF82171">
    <property type="entry name" value="DPP6 N-terminal domain-like"/>
    <property type="match status" value="1"/>
</dbReference>
<dbReference type="Gene3D" id="2.60.40.10">
    <property type="entry name" value="Immunoglobulins"/>
    <property type="match status" value="1"/>
</dbReference>
<evidence type="ECO:0000313" key="1">
    <source>
        <dbReference type="EMBL" id="MTE28193.1"/>
    </source>
</evidence>
<dbReference type="AlphaFoldDB" id="A0A7K1GGE9"/>
<name>A0A7K1GGE9_9FLAO</name>
<dbReference type="Gene3D" id="2.120.10.30">
    <property type="entry name" value="TolB, C-terminal domain"/>
    <property type="match status" value="1"/>
</dbReference>
<protein>
    <recommendedName>
        <fullName evidence="3">WD40-like Beta Propeller Repeat</fullName>
    </recommendedName>
</protein>
<dbReference type="InterPro" id="IPR011659">
    <property type="entry name" value="WD40"/>
</dbReference>
<gene>
    <name evidence="1" type="ORF">F1003_14735</name>
</gene>
<organism evidence="1 2">
    <name type="scientific">Winogradskyella ouciana</name>
    <dbReference type="NCBI Taxonomy" id="2608631"/>
    <lineage>
        <taxon>Bacteria</taxon>
        <taxon>Pseudomonadati</taxon>
        <taxon>Bacteroidota</taxon>
        <taxon>Flavobacteriia</taxon>
        <taxon>Flavobacteriales</taxon>
        <taxon>Flavobacteriaceae</taxon>
        <taxon>Winogradskyella</taxon>
    </lineage>
</organism>